<organism evidence="4 5">
    <name type="scientific">Hibiscus sabdariffa</name>
    <name type="common">roselle</name>
    <dbReference type="NCBI Taxonomy" id="183260"/>
    <lineage>
        <taxon>Eukaryota</taxon>
        <taxon>Viridiplantae</taxon>
        <taxon>Streptophyta</taxon>
        <taxon>Embryophyta</taxon>
        <taxon>Tracheophyta</taxon>
        <taxon>Spermatophyta</taxon>
        <taxon>Magnoliopsida</taxon>
        <taxon>eudicotyledons</taxon>
        <taxon>Gunneridae</taxon>
        <taxon>Pentapetalae</taxon>
        <taxon>rosids</taxon>
        <taxon>malvids</taxon>
        <taxon>Malvales</taxon>
        <taxon>Malvaceae</taxon>
        <taxon>Malvoideae</taxon>
        <taxon>Hibiscus</taxon>
    </lineage>
</organism>
<dbReference type="InterPro" id="IPR019775">
    <property type="entry name" value="WD40_repeat_CS"/>
</dbReference>
<evidence type="ECO:0000313" key="4">
    <source>
        <dbReference type="EMBL" id="KAK8484905.1"/>
    </source>
</evidence>
<dbReference type="Pfam" id="PF00400">
    <property type="entry name" value="WD40"/>
    <property type="match status" value="1"/>
</dbReference>
<name>A0ABR1ZW12_9ROSI</name>
<dbReference type="Gene3D" id="2.130.10.10">
    <property type="entry name" value="YVTN repeat-like/Quinoprotein amine dehydrogenase"/>
    <property type="match status" value="1"/>
</dbReference>
<accession>A0ABR1ZW12</accession>
<evidence type="ECO:0000313" key="5">
    <source>
        <dbReference type="Proteomes" id="UP001472677"/>
    </source>
</evidence>
<dbReference type="InterPro" id="IPR036322">
    <property type="entry name" value="WD40_repeat_dom_sf"/>
</dbReference>
<reference evidence="4 5" key="1">
    <citation type="journal article" date="2024" name="G3 (Bethesda)">
        <title>Genome assembly of Hibiscus sabdariffa L. provides insights into metabolisms of medicinal natural products.</title>
        <authorList>
            <person name="Kim T."/>
        </authorList>
    </citation>
    <scope>NUCLEOTIDE SEQUENCE [LARGE SCALE GENOMIC DNA]</scope>
    <source>
        <strain evidence="4">TK-2024</strain>
        <tissue evidence="4">Old leaves</tissue>
    </source>
</reference>
<dbReference type="Proteomes" id="UP001472677">
    <property type="component" value="Unassembled WGS sequence"/>
</dbReference>
<dbReference type="PROSITE" id="PS50294">
    <property type="entry name" value="WD_REPEATS_REGION"/>
    <property type="match status" value="1"/>
</dbReference>
<feature type="repeat" description="WD" evidence="3">
    <location>
        <begin position="28"/>
        <end position="62"/>
    </location>
</feature>
<comment type="caution">
    <text evidence="4">The sequence shown here is derived from an EMBL/GenBank/DDBJ whole genome shotgun (WGS) entry which is preliminary data.</text>
</comment>
<dbReference type="PROSITE" id="PS00678">
    <property type="entry name" value="WD_REPEATS_1"/>
    <property type="match status" value="1"/>
</dbReference>
<dbReference type="PROSITE" id="PS50082">
    <property type="entry name" value="WD_REPEATS_2"/>
    <property type="match status" value="1"/>
</dbReference>
<proteinExistence type="predicted"/>
<gene>
    <name evidence="4" type="ORF">V6N12_019322</name>
</gene>
<dbReference type="InterPro" id="IPR045227">
    <property type="entry name" value="WDR18/Ipi3/RID3"/>
</dbReference>
<dbReference type="InterPro" id="IPR001680">
    <property type="entry name" value="WD40_rpt"/>
</dbReference>
<protein>
    <submittedName>
        <fullName evidence="4">Uncharacterized protein</fullName>
    </submittedName>
</protein>
<dbReference type="InterPro" id="IPR015943">
    <property type="entry name" value="WD40/YVTN_repeat-like_dom_sf"/>
</dbReference>
<keyword evidence="1 3" id="KW-0853">WD repeat</keyword>
<keyword evidence="2" id="KW-0677">Repeat</keyword>
<dbReference type="EMBL" id="JBBPBM010001337">
    <property type="protein sequence ID" value="KAK8484905.1"/>
    <property type="molecule type" value="Genomic_DNA"/>
</dbReference>
<evidence type="ECO:0000256" key="2">
    <source>
        <dbReference type="ARBA" id="ARBA00022737"/>
    </source>
</evidence>
<dbReference type="PANTHER" id="PTHR18763">
    <property type="entry name" value="WD-REPEAT PROTEIN 18"/>
    <property type="match status" value="1"/>
</dbReference>
<keyword evidence="5" id="KW-1185">Reference proteome</keyword>
<dbReference type="SMART" id="SM00320">
    <property type="entry name" value="WD40"/>
    <property type="match status" value="1"/>
</dbReference>
<dbReference type="SUPFAM" id="SSF50978">
    <property type="entry name" value="WD40 repeat-like"/>
    <property type="match status" value="1"/>
</dbReference>
<dbReference type="PANTHER" id="PTHR18763:SF0">
    <property type="entry name" value="WD REPEAT-CONTAINING PROTEIN 18"/>
    <property type="match status" value="1"/>
</dbReference>
<evidence type="ECO:0000256" key="3">
    <source>
        <dbReference type="PROSITE-ProRule" id="PRU00221"/>
    </source>
</evidence>
<sequence length="202" mass="22890">MLKVDFIDTSSSCAEKTKVIKKKLCKPVTCLAYSAERNLLLSGSEDGMIRVWDVKTKNILRMFRHSKGPVNNILVVRLPYLLSRAEPKVQASSRRNEFSLHPPLEKYANSSDEDMDNRAIITLPDTIDLPSYLSSQLINDHIKQLQQQGSSAAAEMEVKRLKLDGQRSMEMFQQLKKVYDNLQEFCVNELLDGQAIEGSKGK</sequence>
<evidence type="ECO:0000256" key="1">
    <source>
        <dbReference type="ARBA" id="ARBA00022574"/>
    </source>
</evidence>